<dbReference type="PANTHER" id="PTHR46140:SF1">
    <property type="entry name" value="VACUOLAR TRANSPORTER CHAPERONE COMPLEX SUBUNIT 4-RELATED"/>
    <property type="match status" value="1"/>
</dbReference>
<organism evidence="7 8">
    <name type="scientific">Piromyces finnis</name>
    <dbReference type="NCBI Taxonomy" id="1754191"/>
    <lineage>
        <taxon>Eukaryota</taxon>
        <taxon>Fungi</taxon>
        <taxon>Fungi incertae sedis</taxon>
        <taxon>Chytridiomycota</taxon>
        <taxon>Chytridiomycota incertae sedis</taxon>
        <taxon>Neocallimastigomycetes</taxon>
        <taxon>Neocallimastigales</taxon>
        <taxon>Neocallimastigaceae</taxon>
        <taxon>Piromyces</taxon>
    </lineage>
</organism>
<accession>A0A1Y1VJA8</accession>
<dbReference type="Proteomes" id="UP000193719">
    <property type="component" value="Unassembled WGS sequence"/>
</dbReference>
<gene>
    <name evidence="7" type="ORF">BCR36DRAFT_580369</name>
</gene>
<comment type="subcellular location">
    <subcellularLocation>
        <location evidence="1">Endomembrane system</location>
        <topology evidence="1">Multi-pass membrane protein</topology>
    </subcellularLocation>
</comment>
<evidence type="ECO:0000256" key="4">
    <source>
        <dbReference type="ARBA" id="ARBA00023136"/>
    </source>
</evidence>
<dbReference type="STRING" id="1754191.A0A1Y1VJA8"/>
<dbReference type="InterPro" id="IPR051572">
    <property type="entry name" value="VTC_Complex_Subunit"/>
</dbReference>
<keyword evidence="3 5" id="KW-1133">Transmembrane helix</keyword>
<dbReference type="PANTHER" id="PTHR46140">
    <property type="entry name" value="VACUOLAR TRANSPORTER CHAPERONE 1-RELATED"/>
    <property type="match status" value="1"/>
</dbReference>
<name>A0A1Y1VJA8_9FUNG</name>
<evidence type="ECO:0000256" key="1">
    <source>
        <dbReference type="ARBA" id="ARBA00004127"/>
    </source>
</evidence>
<evidence type="ECO:0000256" key="2">
    <source>
        <dbReference type="ARBA" id="ARBA00022692"/>
    </source>
</evidence>
<evidence type="ECO:0000256" key="5">
    <source>
        <dbReference type="SAM" id="Phobius"/>
    </source>
</evidence>
<dbReference type="InterPro" id="IPR003807">
    <property type="entry name" value="DUF202"/>
</dbReference>
<dbReference type="Pfam" id="PF02656">
    <property type="entry name" value="DUF202"/>
    <property type="match status" value="1"/>
</dbReference>
<evidence type="ECO:0000313" key="7">
    <source>
        <dbReference type="EMBL" id="ORX57802.1"/>
    </source>
</evidence>
<evidence type="ECO:0000313" key="8">
    <source>
        <dbReference type="Proteomes" id="UP000193719"/>
    </source>
</evidence>
<comment type="caution">
    <text evidence="7">The sequence shown here is derived from an EMBL/GenBank/DDBJ whole genome shotgun (WGS) entry which is preliminary data.</text>
</comment>
<proteinExistence type="predicted"/>
<keyword evidence="2 5" id="KW-0812">Transmembrane</keyword>
<feature type="domain" description="DUF202" evidence="6">
    <location>
        <begin position="13"/>
        <end position="91"/>
    </location>
</feature>
<dbReference type="AlphaFoldDB" id="A0A1Y1VJA8"/>
<evidence type="ECO:0000256" key="3">
    <source>
        <dbReference type="ARBA" id="ARBA00022989"/>
    </source>
</evidence>
<evidence type="ECO:0000259" key="6">
    <source>
        <dbReference type="Pfam" id="PF02656"/>
    </source>
</evidence>
<reference evidence="7 8" key="2">
    <citation type="submission" date="2016-08" db="EMBL/GenBank/DDBJ databases">
        <title>Pervasive Adenine N6-methylation of Active Genes in Fungi.</title>
        <authorList>
            <consortium name="DOE Joint Genome Institute"/>
            <person name="Mondo S.J."/>
            <person name="Dannebaum R.O."/>
            <person name="Kuo R.C."/>
            <person name="Labutti K."/>
            <person name="Haridas S."/>
            <person name="Kuo A."/>
            <person name="Salamov A."/>
            <person name="Ahrendt S.R."/>
            <person name="Lipzen A."/>
            <person name="Sullivan W."/>
            <person name="Andreopoulos W.B."/>
            <person name="Clum A."/>
            <person name="Lindquist E."/>
            <person name="Daum C."/>
            <person name="Ramamoorthy G.K."/>
            <person name="Gryganskyi A."/>
            <person name="Culley D."/>
            <person name="Magnuson J.K."/>
            <person name="James T.Y."/>
            <person name="O'Malley M.A."/>
            <person name="Stajich J.E."/>
            <person name="Spatafora J.W."/>
            <person name="Visel A."/>
            <person name="Grigoriev I.V."/>
        </authorList>
    </citation>
    <scope>NUCLEOTIDE SEQUENCE [LARGE SCALE GENOMIC DNA]</scope>
    <source>
        <strain evidence="8">finn</strain>
    </source>
</reference>
<dbReference type="EMBL" id="MCFH01000005">
    <property type="protein sequence ID" value="ORX57802.1"/>
    <property type="molecule type" value="Genomic_DNA"/>
</dbReference>
<keyword evidence="4 5" id="KW-0472">Membrane</keyword>
<dbReference type="OrthoDB" id="2115126at2759"/>
<sequence length="139" mass="15336">MVKLAAKVDPKAFFSNERNSLHWITQAVYLISFSTQLYGFVSKTGQRNMSEAFGNQEDAENLAQIVITCACLVGFALMGYGTLLFYRRRKALVNEDGAGPFVDNFGPIFFVIVSIAFIIINLVVSWFPPEAASLLNGGK</sequence>
<feature type="transmembrane region" description="Helical" evidence="5">
    <location>
        <begin position="61"/>
        <end position="86"/>
    </location>
</feature>
<reference evidence="7 8" key="1">
    <citation type="submission" date="2016-08" db="EMBL/GenBank/DDBJ databases">
        <title>Genomes of anaerobic fungi encode conserved fungal cellulosomes for biomass hydrolysis.</title>
        <authorList>
            <consortium name="DOE Joint Genome Institute"/>
            <person name="Haitjema C.H."/>
            <person name="Gilmore S.P."/>
            <person name="Henske J.K."/>
            <person name="Solomon K.V."/>
            <person name="De Groot R."/>
            <person name="Kuo A."/>
            <person name="Mondo S.J."/>
            <person name="Salamov A.A."/>
            <person name="Labutti K."/>
            <person name="Zhao Z."/>
            <person name="Chiniquy J."/>
            <person name="Barry K."/>
            <person name="Brewer H.M."/>
            <person name="Purvine S.O."/>
            <person name="Wright A.T."/>
            <person name="Boxma B."/>
            <person name="Van Alen T."/>
            <person name="Hackstein J.H."/>
            <person name="Baker S.E."/>
            <person name="Grigoriev I.V."/>
            <person name="O'Malley M.A."/>
        </authorList>
    </citation>
    <scope>NUCLEOTIDE SEQUENCE [LARGE SCALE GENOMIC DNA]</scope>
    <source>
        <strain evidence="8">finn</strain>
    </source>
</reference>
<feature type="transmembrane region" description="Helical" evidence="5">
    <location>
        <begin position="21"/>
        <end position="41"/>
    </location>
</feature>
<dbReference type="GO" id="GO:0012505">
    <property type="term" value="C:endomembrane system"/>
    <property type="evidence" value="ECO:0007669"/>
    <property type="project" value="UniProtKB-SubCell"/>
</dbReference>
<protein>
    <recommendedName>
        <fullName evidence="6">DUF202 domain-containing protein</fullName>
    </recommendedName>
</protein>
<feature type="transmembrane region" description="Helical" evidence="5">
    <location>
        <begin position="107"/>
        <end position="127"/>
    </location>
</feature>
<keyword evidence="8" id="KW-1185">Reference proteome</keyword>